<feature type="domain" description="NAD-dependent epimerase/dehydratase" evidence="2">
    <location>
        <begin position="3"/>
        <end position="212"/>
    </location>
</feature>
<dbReference type="SUPFAM" id="SSF51735">
    <property type="entry name" value="NAD(P)-binding Rossmann-fold domains"/>
    <property type="match status" value="1"/>
</dbReference>
<evidence type="ECO:0000313" key="7">
    <source>
        <dbReference type="Proteomes" id="UP000290517"/>
    </source>
</evidence>
<dbReference type="EMBL" id="SDJQ01000023">
    <property type="protein sequence ID" value="RXR31687.1"/>
    <property type="molecule type" value="Genomic_DNA"/>
</dbReference>
<evidence type="ECO:0000313" key="5">
    <source>
        <dbReference type="EMBL" id="RXR31687.1"/>
    </source>
</evidence>
<dbReference type="InterPro" id="IPR010099">
    <property type="entry name" value="SDR39U1"/>
</dbReference>
<dbReference type="InterPro" id="IPR036291">
    <property type="entry name" value="NAD(P)-bd_dom_sf"/>
</dbReference>
<dbReference type="CDD" id="cd05242">
    <property type="entry name" value="SDR_a8"/>
    <property type="match status" value="1"/>
</dbReference>
<dbReference type="InterPro" id="IPR013549">
    <property type="entry name" value="DUF1731"/>
</dbReference>
<keyword evidence="7" id="KW-1185">Reference proteome</keyword>
<evidence type="ECO:0000256" key="1">
    <source>
        <dbReference type="ARBA" id="ARBA00009353"/>
    </source>
</evidence>
<evidence type="ECO:0000259" key="3">
    <source>
        <dbReference type="Pfam" id="PF08338"/>
    </source>
</evidence>
<dbReference type="Proteomes" id="UP000289805">
    <property type="component" value="Unassembled WGS sequence"/>
</dbReference>
<name>A0A4Q1KP50_9CELL</name>
<dbReference type="RefSeq" id="WP_030153101.1">
    <property type="nucleotide sequence ID" value="NZ_JOFV01000020.1"/>
</dbReference>
<dbReference type="AlphaFoldDB" id="A0A4Q1KP50"/>
<evidence type="ECO:0000313" key="4">
    <source>
        <dbReference type="EMBL" id="RXR23114.1"/>
    </source>
</evidence>
<evidence type="ECO:0000313" key="6">
    <source>
        <dbReference type="Proteomes" id="UP000289805"/>
    </source>
</evidence>
<comment type="similarity">
    <text evidence="1">Belongs to the NAD(P)-dependent epimerase/dehydratase family. SDR39U1 subfamily.</text>
</comment>
<proteinExistence type="inferred from homology"/>
<evidence type="ECO:0000259" key="2">
    <source>
        <dbReference type="Pfam" id="PF01370"/>
    </source>
</evidence>
<dbReference type="Pfam" id="PF08338">
    <property type="entry name" value="DUF1731"/>
    <property type="match status" value="1"/>
</dbReference>
<dbReference type="PANTHER" id="PTHR11092">
    <property type="entry name" value="SUGAR NUCLEOTIDE EPIMERASE RELATED"/>
    <property type="match status" value="1"/>
</dbReference>
<dbReference type="Pfam" id="PF01370">
    <property type="entry name" value="Epimerase"/>
    <property type="match status" value="1"/>
</dbReference>
<dbReference type="PANTHER" id="PTHR11092:SF0">
    <property type="entry name" value="EPIMERASE FAMILY PROTEIN SDR39U1"/>
    <property type="match status" value="1"/>
</dbReference>
<dbReference type="NCBIfam" id="TIGR01777">
    <property type="entry name" value="yfcH"/>
    <property type="match status" value="1"/>
</dbReference>
<dbReference type="Gene3D" id="3.40.50.720">
    <property type="entry name" value="NAD(P)-binding Rossmann-like Domain"/>
    <property type="match status" value="1"/>
</dbReference>
<dbReference type="Proteomes" id="UP000290517">
    <property type="component" value="Unassembled WGS sequence"/>
</dbReference>
<sequence length="296" mass="31787">MDIVVAGSHGLIGTELLERLRERGDTVRRLVRRPPQTAHEHFWDPDEDALDPRALEGADAVVNFAGAGVGDHRWTTEYKRTILESRTRTTGLLARTLAHLDAPPPVFLQGTAVGYYGDRGAEVLTETSSPGEGFLARVVTEWEAATRPAQDAGVRVAHLRTGIVMTPDGGALARMLPLLRWGVGGRLGSGRQYWSWITLRDHVSAVLHLLGTDVHGPVNLTGPAPATNAEVTRALAAALHRPAVLAVPSVALKVVLGEFASDILGSQRAVPRVLEASGFAFEHPDLESAAEWVAAR</sequence>
<comment type="caution">
    <text evidence="5">The sequence shown here is derived from an EMBL/GenBank/DDBJ whole genome shotgun (WGS) entry which is preliminary data.</text>
</comment>
<reference evidence="6 7" key="1">
    <citation type="submission" date="2019-01" db="EMBL/GenBank/DDBJ databases">
        <title>Oerskovia turbata Genome sequencing and assembly.</title>
        <authorList>
            <person name="Dou T."/>
        </authorList>
    </citation>
    <scope>NUCLEOTIDE SEQUENCE [LARGE SCALE GENOMIC DNA]</scope>
    <source>
        <strain evidence="5 6">JCM12123</strain>
        <strain evidence="4 7">JCM3160</strain>
    </source>
</reference>
<protein>
    <submittedName>
        <fullName evidence="5">TIGR01777 family protein</fullName>
    </submittedName>
</protein>
<dbReference type="STRING" id="1713.GCA_000718325_03347"/>
<dbReference type="OrthoDB" id="9801773at2"/>
<dbReference type="EMBL" id="SDJR01000011">
    <property type="protein sequence ID" value="RXR23114.1"/>
    <property type="molecule type" value="Genomic_DNA"/>
</dbReference>
<accession>A0A4Q1KP50</accession>
<feature type="domain" description="DUF1731" evidence="3">
    <location>
        <begin position="247"/>
        <end position="292"/>
    </location>
</feature>
<organism evidence="5 6">
    <name type="scientific">Oerskovia turbata</name>
    <dbReference type="NCBI Taxonomy" id="1713"/>
    <lineage>
        <taxon>Bacteria</taxon>
        <taxon>Bacillati</taxon>
        <taxon>Actinomycetota</taxon>
        <taxon>Actinomycetes</taxon>
        <taxon>Micrococcales</taxon>
        <taxon>Cellulomonadaceae</taxon>
        <taxon>Oerskovia</taxon>
    </lineage>
</organism>
<dbReference type="InterPro" id="IPR001509">
    <property type="entry name" value="Epimerase_deHydtase"/>
</dbReference>
<gene>
    <name evidence="4" type="ORF">EQW73_15325</name>
    <name evidence="5" type="ORF">EQW78_16115</name>
</gene>